<feature type="region of interest" description="Disordered" evidence="1">
    <location>
        <begin position="495"/>
        <end position="574"/>
    </location>
</feature>
<keyword evidence="3" id="KW-1185">Reference proteome</keyword>
<gene>
    <name evidence="2" type="ORF">NECAME_00621</name>
</gene>
<feature type="compositionally biased region" description="Low complexity" evidence="1">
    <location>
        <begin position="541"/>
        <end position="553"/>
    </location>
</feature>
<feature type="region of interest" description="Disordered" evidence="1">
    <location>
        <begin position="56"/>
        <end position="93"/>
    </location>
</feature>
<sequence>MFKDIILLIAVYDANFRIITFQSESIQFSDPQYRCRVAGNMDLERSLPNLSIDDMPWRSQHDQPQQPWASGMPAGGASGAQAGWGHMSPQQMRNPWQDPNALAQGVNDALGIGATPGGQGSWGAPMGAAPGDFGEAAKIWSDPHVDQQQQQFNPMHGHHRGMNGMMDPQGGSDWMGATPALNQMPLWGDLQKQEHDGYWKHQQQAGGWGGPPSGLGAWPPRQMHPSAPPPQHGAHGQPPRMFVQRPPQVWAPNGGMMGGPPVGKQAMPWDQQRMTGMPRGGMGRGGPAGGRYPPGGMDMSVPPPMDLPLSGMRQMAPPNAAGTWKPEIGVAPNGIRGPTAFGQMAAPLIMSGKPQAAPNQFPIGGVDDLMWHDPNGDLKKWQRDTGVSLWGDPEKNSMFTDYFFLNPISIFCIPVEFIRVGKYCLMPFYIHVHGLFPIPDERPVRLWMIGEGEEEDLEVALMKCPVPQKKVDGSNEDGSARLPFPIPSKRPIVVTGWGELPENDPNNPIKHDEGQPGSGKWGDLSSHSQHTSDSPWFLPSQQQPQPFAPEAPAWGQPNTAAAPMPPGPSQPHTQAVADQLKYAVDKGYLDMSVLQQTNLPPHVLQHMNQMLALIPALECCEAELKMLVDSVRPDGEVDGNSPQRWMNDVQKVEYNRLIIEVTTVKIEVAELSKKIQRGLADAGMSSGSATVEGLGSDAYHYSFLE</sequence>
<dbReference type="OMA" id="ALECCEA"/>
<evidence type="ECO:0000256" key="1">
    <source>
        <dbReference type="SAM" id="MobiDB-lite"/>
    </source>
</evidence>
<dbReference type="KEGG" id="nai:NECAME_00621"/>
<name>W2SZM9_NECAM</name>
<evidence type="ECO:0000313" key="3">
    <source>
        <dbReference type="Proteomes" id="UP000053676"/>
    </source>
</evidence>
<organism evidence="2 3">
    <name type="scientific">Necator americanus</name>
    <name type="common">Human hookworm</name>
    <dbReference type="NCBI Taxonomy" id="51031"/>
    <lineage>
        <taxon>Eukaryota</taxon>
        <taxon>Metazoa</taxon>
        <taxon>Ecdysozoa</taxon>
        <taxon>Nematoda</taxon>
        <taxon>Chromadorea</taxon>
        <taxon>Rhabditida</taxon>
        <taxon>Rhabditina</taxon>
        <taxon>Rhabditomorpha</taxon>
        <taxon>Strongyloidea</taxon>
        <taxon>Ancylostomatidae</taxon>
        <taxon>Bunostominae</taxon>
        <taxon>Necator</taxon>
    </lineage>
</organism>
<dbReference type="OrthoDB" id="5818689at2759"/>
<dbReference type="Proteomes" id="UP000053676">
    <property type="component" value="Unassembled WGS sequence"/>
</dbReference>
<dbReference type="EMBL" id="KI660311">
    <property type="protein sequence ID" value="ETN75210.1"/>
    <property type="molecule type" value="Genomic_DNA"/>
</dbReference>
<dbReference type="AlphaFoldDB" id="W2SZM9"/>
<feature type="region of interest" description="Disordered" evidence="1">
    <location>
        <begin position="201"/>
        <end position="239"/>
    </location>
</feature>
<protein>
    <submittedName>
        <fullName evidence="2">Uncharacterized protein</fullName>
    </submittedName>
</protein>
<reference evidence="3" key="1">
    <citation type="journal article" date="2014" name="Nat. Genet.">
        <title>Genome of the human hookworm Necator americanus.</title>
        <authorList>
            <person name="Tang Y.T."/>
            <person name="Gao X."/>
            <person name="Rosa B.A."/>
            <person name="Abubucker S."/>
            <person name="Hallsworth-Pepin K."/>
            <person name="Martin J."/>
            <person name="Tyagi R."/>
            <person name="Heizer E."/>
            <person name="Zhang X."/>
            <person name="Bhonagiri-Palsikar V."/>
            <person name="Minx P."/>
            <person name="Warren W.C."/>
            <person name="Wang Q."/>
            <person name="Zhan B."/>
            <person name="Hotez P.J."/>
            <person name="Sternberg P.W."/>
            <person name="Dougall A."/>
            <person name="Gaze S.T."/>
            <person name="Mulvenna J."/>
            <person name="Sotillo J."/>
            <person name="Ranganathan S."/>
            <person name="Rabelo E.M."/>
            <person name="Wilson R.K."/>
            <person name="Felgner P.L."/>
            <person name="Bethony J."/>
            <person name="Hawdon J.M."/>
            <person name="Gasser R.B."/>
            <person name="Loukas A."/>
            <person name="Mitreva M."/>
        </authorList>
    </citation>
    <scope>NUCLEOTIDE SEQUENCE [LARGE SCALE GENOMIC DNA]</scope>
</reference>
<dbReference type="STRING" id="51031.W2SZM9"/>
<evidence type="ECO:0000313" key="2">
    <source>
        <dbReference type="EMBL" id="ETN75210.1"/>
    </source>
</evidence>
<proteinExistence type="predicted"/>
<feature type="compositionally biased region" description="Polar residues" evidence="1">
    <location>
        <begin position="525"/>
        <end position="534"/>
    </location>
</feature>
<accession>W2SZM9</accession>